<dbReference type="InterPro" id="IPR003678">
    <property type="entry name" value="Put_OMP"/>
</dbReference>
<gene>
    <name evidence="1" type="ORF">HHE01_01200</name>
</gene>
<accession>A0A0K2YAA3</accession>
<protein>
    <submittedName>
        <fullName evidence="1">Outer membrane protein</fullName>
    </submittedName>
</protein>
<keyword evidence="2" id="KW-1185">Reference proteome</keyword>
<dbReference type="Proteomes" id="UP000046090">
    <property type="component" value="Unassembled WGS sequence"/>
</dbReference>
<sequence>MRILAWQILGFCENGAVLKRLLELVLCGAFCMAHALDYKLSGTLGSFARIGFNNSPINTLKGIYPTGSYVTLVASLKLSVHLLPKSVSDHQLKAAIGAELGALAYDSTRTLTDTSGQEKGFLPANWYYMGRWLGYFMDAPWKDSRYETAMRVRDFVLHTLYLGYSYKDHFGFKIGRYRSRALFLSGYNQGIQLFLHFGTWSLQWFSSYGRARSNLQFIRDFYAPISYQFPSGQHIDYGLHALSFIYKHKHLTLMPFVWFYPKLYTAPGFQFDFDFAYVNWKIHTHLYAWFPLYSTYMAHRYFRGALVGRNTASFLLYQHFDIDNHYNFGWGVYKNFGNASACIGWSGSPIPFDTKDNTPYENAYSNLYNANSVTGFAYVGFRWQNFSWQLLGKFTHSPRADSKSLMLTLEYKPSPHIHLLFKINGFDVTMHQGYKVGYFSAGYNPKFKANTQDRSYVMTSMSYDF</sequence>
<name>A0A0K2YAA3_HELHE</name>
<proteinExistence type="predicted"/>
<evidence type="ECO:0000313" key="2">
    <source>
        <dbReference type="Proteomes" id="UP000046090"/>
    </source>
</evidence>
<dbReference type="EMBL" id="CDMK01000003">
    <property type="protein sequence ID" value="CRI35122.1"/>
    <property type="molecule type" value="Genomic_DNA"/>
</dbReference>
<dbReference type="AlphaFoldDB" id="A0A0K2YAA3"/>
<reference evidence="2" key="1">
    <citation type="submission" date="2014-12" db="EMBL/GenBank/DDBJ databases">
        <authorList>
            <person name="Smet A."/>
        </authorList>
    </citation>
    <scope>NUCLEOTIDE SEQUENCE [LARGE SCALE GENOMIC DNA]</scope>
</reference>
<evidence type="ECO:0000313" key="1">
    <source>
        <dbReference type="EMBL" id="CRI35122.1"/>
    </source>
</evidence>
<dbReference type="GeneID" id="76197599"/>
<organism evidence="1 2">
    <name type="scientific">Helicobacter heilmannii</name>
    <dbReference type="NCBI Taxonomy" id="35817"/>
    <lineage>
        <taxon>Bacteria</taxon>
        <taxon>Pseudomonadati</taxon>
        <taxon>Campylobacterota</taxon>
        <taxon>Epsilonproteobacteria</taxon>
        <taxon>Campylobacterales</taxon>
        <taxon>Helicobacteraceae</taxon>
        <taxon>Helicobacter</taxon>
    </lineage>
</organism>
<dbReference type="RefSeq" id="WP_015107275.1">
    <property type="nucleotide sequence ID" value="NZ_BSWR01000084.1"/>
</dbReference>
<dbReference type="Pfam" id="PF02521">
    <property type="entry name" value="HP_OMP_2"/>
    <property type="match status" value="1"/>
</dbReference>